<dbReference type="EMBL" id="JOSZ01000006">
    <property type="protein sequence ID" value="KFM19579.1"/>
    <property type="molecule type" value="Genomic_DNA"/>
</dbReference>
<accession>A0A087S1H5</accession>
<keyword evidence="3" id="KW-1185">Reference proteome</keyword>
<name>A0A087S1H5_9ARCH</name>
<comment type="caution">
    <text evidence="2">The sequence shown here is derived from an EMBL/GenBank/DDBJ whole genome shotgun (WGS) entry which is preliminary data.</text>
</comment>
<gene>
    <name evidence="2" type="ORF">AAA799P11_00568</name>
</gene>
<sequence length="48" mass="5594">MSPDVTILYDTIRWEEKGLLEAGKKKNINIQMVDCKKLAIDLEKKIME</sequence>
<dbReference type="Pfam" id="PF22626">
    <property type="entry name" value="LysX_preATP_grasp"/>
    <property type="match status" value="1"/>
</dbReference>
<protein>
    <submittedName>
        <fullName evidence="2">Lysine biosynthesis protein LysX</fullName>
    </submittedName>
</protein>
<proteinExistence type="predicted"/>
<feature type="domain" description="LysX/ArgX preATP-grasp" evidence="1">
    <location>
        <begin position="5"/>
        <end position="45"/>
    </location>
</feature>
<dbReference type="InterPro" id="IPR016185">
    <property type="entry name" value="PreATP-grasp_dom_sf"/>
</dbReference>
<evidence type="ECO:0000259" key="1">
    <source>
        <dbReference type="Pfam" id="PF22626"/>
    </source>
</evidence>
<dbReference type="Proteomes" id="UP000029387">
    <property type="component" value="Unassembled WGS sequence"/>
</dbReference>
<dbReference type="AlphaFoldDB" id="A0A087S1H5"/>
<dbReference type="InterPro" id="IPR054562">
    <property type="entry name" value="LysX/ArgX_preATP_grasp"/>
</dbReference>
<dbReference type="Gene3D" id="3.40.50.20">
    <property type="match status" value="1"/>
</dbReference>
<organism evidence="2 3">
    <name type="scientific">Marine Group I thaumarchaeote SCGC AAA799-P11</name>
    <dbReference type="NCBI Taxonomy" id="1502295"/>
    <lineage>
        <taxon>Archaea</taxon>
        <taxon>Nitrososphaerota</taxon>
        <taxon>Marine Group I</taxon>
    </lineage>
</organism>
<evidence type="ECO:0000313" key="3">
    <source>
        <dbReference type="Proteomes" id="UP000029387"/>
    </source>
</evidence>
<reference evidence="2 3" key="1">
    <citation type="submission" date="2014-06" db="EMBL/GenBank/DDBJ databases">
        <authorList>
            <person name="Ngugi D.K."/>
            <person name="Blom J."/>
            <person name="Alam I."/>
            <person name="Rashid M."/>
            <person name="Baalawi W."/>
            <person name="Zhang G."/>
            <person name="Hikmawan T."/>
            <person name="Guan Y."/>
            <person name="Antunes A."/>
            <person name="Siam R."/>
            <person name="El-Dorry H."/>
            <person name="Bajic V."/>
            <person name="Stingl U."/>
        </authorList>
    </citation>
    <scope>NUCLEOTIDE SEQUENCE [LARGE SCALE GENOMIC DNA]</scope>
    <source>
        <strain evidence="2">SCGC AAA799-P11</strain>
    </source>
</reference>
<dbReference type="PATRIC" id="fig|1502295.3.peg.552"/>
<dbReference type="SUPFAM" id="SSF52440">
    <property type="entry name" value="PreATP-grasp domain"/>
    <property type="match status" value="1"/>
</dbReference>
<evidence type="ECO:0000313" key="2">
    <source>
        <dbReference type="EMBL" id="KFM19579.1"/>
    </source>
</evidence>